<dbReference type="UniPathway" id="UPA00359">
    <property type="reaction ID" value="UER00477"/>
</dbReference>
<dbReference type="PANTHER" id="PTHR43480:SF1">
    <property type="entry name" value="ACYL-[ACYL-CARRIER-PROTEIN]--UDP-N-ACETYLGLUCOSAMINE O-ACYLTRANSFERASE, MITOCHONDRIAL-RELATED"/>
    <property type="match status" value="1"/>
</dbReference>
<gene>
    <name evidence="8" type="primary">lpxA</name>
    <name evidence="10" type="ORF">BSQ44_14730</name>
</gene>
<protein>
    <recommendedName>
        <fullName evidence="8">Acyl-[acyl-carrier-protein]--UDP-N-acetylglucosamine O-acyltransferase</fullName>
        <shortName evidence="8">UDP-N-acetylglucosamine acyltransferase</shortName>
        <ecNumber evidence="8">2.3.1.129</ecNumber>
    </recommendedName>
</protein>
<evidence type="ECO:0000256" key="6">
    <source>
        <dbReference type="ARBA" id="ARBA00023098"/>
    </source>
</evidence>
<dbReference type="GO" id="GO:0009245">
    <property type="term" value="P:lipid A biosynthetic process"/>
    <property type="evidence" value="ECO:0007669"/>
    <property type="project" value="UniProtKB-UniRule"/>
</dbReference>
<dbReference type="STRING" id="1670800.BSQ44_14730"/>
<dbReference type="InterPro" id="IPR037157">
    <property type="entry name" value="Acetyltransf_C_sf"/>
</dbReference>
<dbReference type="InterPro" id="IPR010137">
    <property type="entry name" value="Lipid_A_LpxA"/>
</dbReference>
<accession>A0A1L3SSV9</accession>
<dbReference type="EMBL" id="CP018171">
    <property type="protein sequence ID" value="APH72474.1"/>
    <property type="molecule type" value="Genomic_DNA"/>
</dbReference>
<dbReference type="Proteomes" id="UP000182840">
    <property type="component" value="Chromosome"/>
</dbReference>
<dbReference type="AlphaFoldDB" id="A0A1L3SSV9"/>
<dbReference type="InterPro" id="IPR011004">
    <property type="entry name" value="Trimer_LpxA-like_sf"/>
</dbReference>
<evidence type="ECO:0000256" key="3">
    <source>
        <dbReference type="ARBA" id="ARBA00022556"/>
    </source>
</evidence>
<keyword evidence="5 8" id="KW-0677">Repeat</keyword>
<keyword evidence="6 8" id="KW-0443">Lipid metabolism</keyword>
<dbReference type="CDD" id="cd03351">
    <property type="entry name" value="LbH_UDP-GlcNAc_AT"/>
    <property type="match status" value="1"/>
</dbReference>
<evidence type="ECO:0000256" key="5">
    <source>
        <dbReference type="ARBA" id="ARBA00022737"/>
    </source>
</evidence>
<organism evidence="10 11">
    <name type="scientific">Aquibium oceanicum</name>
    <dbReference type="NCBI Taxonomy" id="1670800"/>
    <lineage>
        <taxon>Bacteria</taxon>
        <taxon>Pseudomonadati</taxon>
        <taxon>Pseudomonadota</taxon>
        <taxon>Alphaproteobacteria</taxon>
        <taxon>Hyphomicrobiales</taxon>
        <taxon>Phyllobacteriaceae</taxon>
        <taxon>Aquibium</taxon>
    </lineage>
</organism>
<evidence type="ECO:0000256" key="7">
    <source>
        <dbReference type="ARBA" id="ARBA00023315"/>
    </source>
</evidence>
<dbReference type="Pfam" id="PF13720">
    <property type="entry name" value="Acetyltransf_11"/>
    <property type="match status" value="1"/>
</dbReference>
<dbReference type="GO" id="GO:0016020">
    <property type="term" value="C:membrane"/>
    <property type="evidence" value="ECO:0007669"/>
    <property type="project" value="GOC"/>
</dbReference>
<dbReference type="Gene3D" id="1.20.1180.10">
    <property type="entry name" value="Udp N-acetylglucosamine O-acyltransferase, C-terminal domain"/>
    <property type="match status" value="1"/>
</dbReference>
<dbReference type="EC" id="2.3.1.129" evidence="8"/>
<comment type="catalytic activity">
    <reaction evidence="8">
        <text>a (3R)-hydroxyacyl-[ACP] + UDP-N-acetyl-alpha-D-glucosamine = a UDP-3-O-[(3R)-3-hydroxyacyl]-N-acetyl-alpha-D-glucosamine + holo-[ACP]</text>
        <dbReference type="Rhea" id="RHEA:67812"/>
        <dbReference type="Rhea" id="RHEA-COMP:9685"/>
        <dbReference type="Rhea" id="RHEA-COMP:9945"/>
        <dbReference type="ChEBI" id="CHEBI:57705"/>
        <dbReference type="ChEBI" id="CHEBI:64479"/>
        <dbReference type="ChEBI" id="CHEBI:78827"/>
        <dbReference type="ChEBI" id="CHEBI:173225"/>
        <dbReference type="EC" id="2.3.1.129"/>
    </reaction>
</comment>
<keyword evidence="7 8" id="KW-0012">Acyltransferase</keyword>
<dbReference type="InterPro" id="IPR018357">
    <property type="entry name" value="Hexapep_transf_CS"/>
</dbReference>
<reference evidence="11" key="1">
    <citation type="submission" date="2016-11" db="EMBL/GenBank/DDBJ databases">
        <title>Mesorhizobium oceanicum sp. nov., isolated from deep seawater in South China Sea.</title>
        <authorList>
            <person name="Fu G.-Y."/>
        </authorList>
    </citation>
    <scope>NUCLEOTIDE SEQUENCE [LARGE SCALE GENOMIC DNA]</scope>
    <source>
        <strain evidence="11">B7</strain>
    </source>
</reference>
<keyword evidence="11" id="KW-1185">Reference proteome</keyword>
<dbReference type="PROSITE" id="PS00101">
    <property type="entry name" value="HEXAPEP_TRANSFERASES"/>
    <property type="match status" value="2"/>
</dbReference>
<evidence type="ECO:0000256" key="8">
    <source>
        <dbReference type="HAMAP-Rule" id="MF_00387"/>
    </source>
</evidence>
<keyword evidence="1 8" id="KW-0963">Cytoplasm</keyword>
<evidence type="ECO:0000256" key="1">
    <source>
        <dbReference type="ARBA" id="ARBA00022490"/>
    </source>
</evidence>
<comment type="subcellular location">
    <subcellularLocation>
        <location evidence="8">Cytoplasm</location>
    </subcellularLocation>
</comment>
<sequence>MAETFIHPAAVVEDGAQIGKGAQIGPFCHIGPHAVIGGNVELMSHVSVMNATRIGDGTKVYPNVTLGGPPQDTKHKGSVTRLEIGRNCKIRENVTMHVGSDASSGVTMVGDDGFFLANSHVAHDCVVGNNVTLTHGATLGGHCEIGDHAIVGGLTGVHQFVRVGRRAFLGGSSAVMGDVIPYGMVVGNRAKLHGFNLVGMRRSGMARAEIYRMREAYRRIFDPARPVAVNLESVAVEFADTPSVMEIVAFMTNRRKRYYCVPPYLKAEDSGDDPIG</sequence>
<dbReference type="Gene3D" id="2.160.10.10">
    <property type="entry name" value="Hexapeptide repeat proteins"/>
    <property type="match status" value="1"/>
</dbReference>
<dbReference type="PANTHER" id="PTHR43480">
    <property type="entry name" value="ACYL-[ACYL-CARRIER-PROTEIN]--UDP-N-ACETYLGLUCOSAMINE O-ACYLTRANSFERASE"/>
    <property type="match status" value="1"/>
</dbReference>
<dbReference type="InterPro" id="IPR029098">
    <property type="entry name" value="Acetyltransf_C"/>
</dbReference>
<dbReference type="NCBIfam" id="TIGR01852">
    <property type="entry name" value="lipid_A_lpxA"/>
    <property type="match status" value="1"/>
</dbReference>
<comment type="similarity">
    <text evidence="8">Belongs to the transferase hexapeptide repeat family. LpxA subfamily.</text>
</comment>
<dbReference type="HAMAP" id="MF_00387">
    <property type="entry name" value="LpxA"/>
    <property type="match status" value="1"/>
</dbReference>
<name>A0A1L3SSV9_9HYPH</name>
<comment type="subunit">
    <text evidence="8">Homotrimer.</text>
</comment>
<dbReference type="InterPro" id="IPR001451">
    <property type="entry name" value="Hexapep"/>
</dbReference>
<evidence type="ECO:0000256" key="4">
    <source>
        <dbReference type="ARBA" id="ARBA00022679"/>
    </source>
</evidence>
<feature type="domain" description="UDP N-acetylglucosamine O-acyltransferase C-terminal" evidence="9">
    <location>
        <begin position="178"/>
        <end position="255"/>
    </location>
</feature>
<evidence type="ECO:0000313" key="10">
    <source>
        <dbReference type="EMBL" id="APH72474.1"/>
    </source>
</evidence>
<keyword evidence="4 8" id="KW-0808">Transferase</keyword>
<evidence type="ECO:0000259" key="9">
    <source>
        <dbReference type="Pfam" id="PF13720"/>
    </source>
</evidence>
<dbReference type="PIRSF" id="PIRSF000456">
    <property type="entry name" value="UDP-GlcNAc_acltr"/>
    <property type="match status" value="1"/>
</dbReference>
<evidence type="ECO:0000256" key="2">
    <source>
        <dbReference type="ARBA" id="ARBA00022516"/>
    </source>
</evidence>
<dbReference type="SUPFAM" id="SSF51161">
    <property type="entry name" value="Trimeric LpxA-like enzymes"/>
    <property type="match status" value="1"/>
</dbReference>
<proteinExistence type="inferred from homology"/>
<dbReference type="NCBIfam" id="NF003657">
    <property type="entry name" value="PRK05289.1"/>
    <property type="match status" value="1"/>
</dbReference>
<dbReference type="Pfam" id="PF00132">
    <property type="entry name" value="Hexapep"/>
    <property type="match status" value="1"/>
</dbReference>
<comment type="function">
    <text evidence="8">Involved in the biosynthesis of lipid A, a phosphorylated glycolipid that anchors the lipopolysaccharide to the outer membrane of the cell.</text>
</comment>
<evidence type="ECO:0000313" key="11">
    <source>
        <dbReference type="Proteomes" id="UP000182840"/>
    </source>
</evidence>
<dbReference type="GO" id="GO:0005737">
    <property type="term" value="C:cytoplasm"/>
    <property type="evidence" value="ECO:0007669"/>
    <property type="project" value="UniProtKB-SubCell"/>
</dbReference>
<dbReference type="GO" id="GO:0008780">
    <property type="term" value="F:acyl-[acyl-carrier-protein]-UDP-N-acetylglucosamine O-acyltransferase activity"/>
    <property type="evidence" value="ECO:0007669"/>
    <property type="project" value="UniProtKB-UniRule"/>
</dbReference>
<keyword evidence="2 8" id="KW-0444">Lipid biosynthesis</keyword>
<keyword evidence="3 8" id="KW-0441">Lipid A biosynthesis</keyword>
<dbReference type="KEGG" id="meso:BSQ44_14730"/>
<comment type="pathway">
    <text evidence="8">Glycolipid biosynthesis; lipid IV(A) biosynthesis; lipid IV(A) from (3R)-3-hydroxytetradecanoyl-[acyl-carrier-protein] and UDP-N-acetyl-alpha-D-glucosamine: step 1/6.</text>
</comment>